<sequence>MKNIFLLVLLLSLAATSFGQKKLIKKLLSNKIDTTRKASFMPIPVLGYSQEKGFEFGVGALYSTFMDKKDTLNRSSNFSLLSSFSTKKQYNVKLSSNIYTSKNKFHLIEELQFKRIPFNFYGLGNNTLQTNENKVLENQFRILLDAEKSLIPFTYTGVSLGFEHYKFTDRGSNGIFATDPAIKGKDGGSVLYIGVSQSYDTRNSNNYPTKGFFGRASYQYAPNLFSGSDFSVSQIKVTISNFWPLARHLVLGVNGFYHTVQGSNTPFYLLPQLGNDEMMRGYYRGRFRDQNLITGQAELRYRFMNRFGVVAFAGTGRVFENGDFSLQGFKPSFGAGGRYFFDPAKGLSIRLDYAVGEKLPHEKRQSGFYISLAEAF</sequence>
<accession>A0A318ULV7</accession>
<keyword evidence="2" id="KW-1185">Reference proteome</keyword>
<gene>
    <name evidence="1" type="ORF">B0O44_102624</name>
</gene>
<name>A0A318ULV7_9SPHI</name>
<dbReference type="AlphaFoldDB" id="A0A318ULV7"/>
<proteinExistence type="predicted"/>
<evidence type="ECO:0000313" key="1">
    <source>
        <dbReference type="EMBL" id="PYF76068.1"/>
    </source>
</evidence>
<reference evidence="1 2" key="1">
    <citation type="submission" date="2018-06" db="EMBL/GenBank/DDBJ databases">
        <title>Genomic Encyclopedia of Archaeal and Bacterial Type Strains, Phase II (KMG-II): from individual species to whole genera.</title>
        <authorList>
            <person name="Goeker M."/>
        </authorList>
    </citation>
    <scope>NUCLEOTIDE SEQUENCE [LARGE SCALE GENOMIC DNA]</scope>
    <source>
        <strain evidence="1 2">DSM 27372</strain>
    </source>
</reference>
<dbReference type="OrthoDB" id="9771071at2"/>
<dbReference type="Gene3D" id="2.40.160.50">
    <property type="entry name" value="membrane protein fhac: a member of the omp85/tpsb transporter family"/>
    <property type="match status" value="1"/>
</dbReference>
<organism evidence="1 2">
    <name type="scientific">Pedobacter nutrimenti</name>
    <dbReference type="NCBI Taxonomy" id="1241337"/>
    <lineage>
        <taxon>Bacteria</taxon>
        <taxon>Pseudomonadati</taxon>
        <taxon>Bacteroidota</taxon>
        <taxon>Sphingobacteriia</taxon>
        <taxon>Sphingobacteriales</taxon>
        <taxon>Sphingobacteriaceae</taxon>
        <taxon>Pedobacter</taxon>
    </lineage>
</organism>
<evidence type="ECO:0008006" key="3">
    <source>
        <dbReference type="Google" id="ProtNLM"/>
    </source>
</evidence>
<dbReference type="Proteomes" id="UP000248198">
    <property type="component" value="Unassembled WGS sequence"/>
</dbReference>
<protein>
    <recommendedName>
        <fullName evidence="3">Surface antigen-like protein</fullName>
    </recommendedName>
</protein>
<evidence type="ECO:0000313" key="2">
    <source>
        <dbReference type="Proteomes" id="UP000248198"/>
    </source>
</evidence>
<comment type="caution">
    <text evidence="1">The sequence shown here is derived from an EMBL/GenBank/DDBJ whole genome shotgun (WGS) entry which is preliminary data.</text>
</comment>
<dbReference type="EMBL" id="QKLU01000002">
    <property type="protein sequence ID" value="PYF76068.1"/>
    <property type="molecule type" value="Genomic_DNA"/>
</dbReference>
<dbReference type="RefSeq" id="WP_110828933.1">
    <property type="nucleotide sequence ID" value="NZ_QKLU01000002.1"/>
</dbReference>